<dbReference type="Gene3D" id="1.10.443.10">
    <property type="entry name" value="Intergrase catalytic core"/>
    <property type="match status" value="1"/>
</dbReference>
<evidence type="ECO:0000256" key="1">
    <source>
        <dbReference type="ARBA" id="ARBA00008857"/>
    </source>
</evidence>
<sequence length="349" mass="40065">MDNHRFSEFTPEIGNTFLEEMVGTHLHSKALVKSHRVTVRGVRMLISLNTKGYIEEHSPSTDHIFTGEFGKLILLYLDHMANVLKRKTSTVRNAELYLFRFYCFLSAHRYDISNLSFDVIENFHREQDYTMYIVSDNYHFREGKLPSTYSEEEIRTVLYCVDRSSAIGKRDYLFLILTAEYGLRNGDIRQFRLDHIDWDRNEIRFYQDKTSNSVTFPLLSSVGNAIIDYLKNGRPITDTIEIILSVKPSRKSKTLSASAVSSIAAKYFGKSGLSALNARHKGTHVFRHSLASNMLAKEVPLLVISDVLGHSSTESTKTYLKVDFKQLKRCALPMPANHSPFYQRGGIWL</sequence>
<evidence type="ECO:0000256" key="3">
    <source>
        <dbReference type="ARBA" id="ARBA00023172"/>
    </source>
</evidence>
<protein>
    <submittedName>
        <fullName evidence="5">Phage integrase family protein</fullName>
    </submittedName>
</protein>
<dbReference type="GO" id="GO:0003677">
    <property type="term" value="F:DNA binding"/>
    <property type="evidence" value="ECO:0007669"/>
    <property type="project" value="UniProtKB-KW"/>
</dbReference>
<dbReference type="PANTHER" id="PTHR30349">
    <property type="entry name" value="PHAGE INTEGRASE-RELATED"/>
    <property type="match status" value="1"/>
</dbReference>
<keyword evidence="6" id="KW-1185">Reference proteome</keyword>
<dbReference type="SUPFAM" id="SSF56349">
    <property type="entry name" value="DNA breaking-rejoining enzymes"/>
    <property type="match status" value="1"/>
</dbReference>
<dbReference type="CDD" id="cd01188">
    <property type="entry name" value="INT_RitA_C_like"/>
    <property type="match status" value="1"/>
</dbReference>
<dbReference type="PANTHER" id="PTHR30349:SF41">
    <property type="entry name" value="INTEGRASE_RECOMBINASE PROTEIN MJ0367-RELATED"/>
    <property type="match status" value="1"/>
</dbReference>
<keyword evidence="3" id="KW-0233">DNA recombination</keyword>
<dbReference type="EMBL" id="FMWL01000001">
    <property type="protein sequence ID" value="SCZ76112.1"/>
    <property type="molecule type" value="Genomic_DNA"/>
</dbReference>
<proteinExistence type="inferred from homology"/>
<name>A0A1G5RPR6_9FIRM</name>
<feature type="domain" description="Tyr recombinase" evidence="4">
    <location>
        <begin position="144"/>
        <end position="332"/>
    </location>
</feature>
<evidence type="ECO:0000313" key="5">
    <source>
        <dbReference type="EMBL" id="SCZ76112.1"/>
    </source>
</evidence>
<dbReference type="PROSITE" id="PS51898">
    <property type="entry name" value="TYR_RECOMBINASE"/>
    <property type="match status" value="1"/>
</dbReference>
<dbReference type="GO" id="GO:0006310">
    <property type="term" value="P:DNA recombination"/>
    <property type="evidence" value="ECO:0007669"/>
    <property type="project" value="UniProtKB-KW"/>
</dbReference>
<dbReference type="InterPro" id="IPR013762">
    <property type="entry name" value="Integrase-like_cat_sf"/>
</dbReference>
<dbReference type="Pfam" id="PF00589">
    <property type="entry name" value="Phage_integrase"/>
    <property type="match status" value="1"/>
</dbReference>
<accession>A0A1G5RPR6</accession>
<organism evidence="5 6">
    <name type="scientific">Acidaminobacter hydrogenoformans DSM 2784</name>
    <dbReference type="NCBI Taxonomy" id="1120920"/>
    <lineage>
        <taxon>Bacteria</taxon>
        <taxon>Bacillati</taxon>
        <taxon>Bacillota</taxon>
        <taxon>Clostridia</taxon>
        <taxon>Peptostreptococcales</taxon>
        <taxon>Acidaminobacteraceae</taxon>
        <taxon>Acidaminobacter</taxon>
    </lineage>
</organism>
<comment type="similarity">
    <text evidence="1">Belongs to the 'phage' integrase family.</text>
</comment>
<dbReference type="Proteomes" id="UP000199208">
    <property type="component" value="Unassembled WGS sequence"/>
</dbReference>
<dbReference type="InterPro" id="IPR050090">
    <property type="entry name" value="Tyrosine_recombinase_XerCD"/>
</dbReference>
<dbReference type="AlphaFoldDB" id="A0A1G5RPR6"/>
<dbReference type="InterPro" id="IPR002104">
    <property type="entry name" value="Integrase_catalytic"/>
</dbReference>
<dbReference type="GO" id="GO:0015074">
    <property type="term" value="P:DNA integration"/>
    <property type="evidence" value="ECO:0007669"/>
    <property type="project" value="InterPro"/>
</dbReference>
<evidence type="ECO:0000313" key="6">
    <source>
        <dbReference type="Proteomes" id="UP000199208"/>
    </source>
</evidence>
<evidence type="ECO:0000259" key="4">
    <source>
        <dbReference type="PROSITE" id="PS51898"/>
    </source>
</evidence>
<dbReference type="InterPro" id="IPR011010">
    <property type="entry name" value="DNA_brk_join_enz"/>
</dbReference>
<dbReference type="OrthoDB" id="9785687at2"/>
<gene>
    <name evidence="5" type="ORF">SAMN03080599_00073</name>
</gene>
<evidence type="ECO:0000256" key="2">
    <source>
        <dbReference type="ARBA" id="ARBA00023125"/>
    </source>
</evidence>
<reference evidence="5 6" key="1">
    <citation type="submission" date="2016-10" db="EMBL/GenBank/DDBJ databases">
        <authorList>
            <person name="de Groot N.N."/>
        </authorList>
    </citation>
    <scope>NUCLEOTIDE SEQUENCE [LARGE SCALE GENOMIC DNA]</scope>
    <source>
        <strain evidence="5 6">DSM 2784</strain>
    </source>
</reference>
<dbReference type="STRING" id="1120920.SAMN03080599_00073"/>
<keyword evidence="2" id="KW-0238">DNA-binding</keyword>